<organism evidence="1 2">
    <name type="scientific">Bursaphelenchus okinawaensis</name>
    <dbReference type="NCBI Taxonomy" id="465554"/>
    <lineage>
        <taxon>Eukaryota</taxon>
        <taxon>Metazoa</taxon>
        <taxon>Ecdysozoa</taxon>
        <taxon>Nematoda</taxon>
        <taxon>Chromadorea</taxon>
        <taxon>Rhabditida</taxon>
        <taxon>Tylenchina</taxon>
        <taxon>Tylenchomorpha</taxon>
        <taxon>Aphelenchoidea</taxon>
        <taxon>Aphelenchoididae</taxon>
        <taxon>Bursaphelenchus</taxon>
    </lineage>
</organism>
<dbReference type="EMBL" id="CAJFDH010000002">
    <property type="protein sequence ID" value="CAD5211831.1"/>
    <property type="molecule type" value="Genomic_DNA"/>
</dbReference>
<comment type="caution">
    <text evidence="1">The sequence shown here is derived from an EMBL/GenBank/DDBJ whole genome shotgun (WGS) entry which is preliminary data.</text>
</comment>
<dbReference type="EMBL" id="CAJFCW020000002">
    <property type="protein sequence ID" value="CAG9094498.1"/>
    <property type="molecule type" value="Genomic_DNA"/>
</dbReference>
<dbReference type="OrthoDB" id="1867012at2759"/>
<dbReference type="Proteomes" id="UP000783686">
    <property type="component" value="Unassembled WGS sequence"/>
</dbReference>
<evidence type="ECO:0000313" key="2">
    <source>
        <dbReference type="Proteomes" id="UP000614601"/>
    </source>
</evidence>
<proteinExistence type="predicted"/>
<dbReference type="Gene3D" id="2.40.50.100">
    <property type="match status" value="1"/>
</dbReference>
<reference evidence="1" key="1">
    <citation type="submission" date="2020-09" db="EMBL/GenBank/DDBJ databases">
        <authorList>
            <person name="Kikuchi T."/>
        </authorList>
    </citation>
    <scope>NUCLEOTIDE SEQUENCE</scope>
    <source>
        <strain evidence="1">SH1</strain>
    </source>
</reference>
<protein>
    <submittedName>
        <fullName evidence="1">Uncharacterized protein</fullName>
    </submittedName>
</protein>
<dbReference type="Proteomes" id="UP000614601">
    <property type="component" value="Unassembled WGS sequence"/>
</dbReference>
<keyword evidence="2" id="KW-1185">Reference proteome</keyword>
<accession>A0A811K8X1</accession>
<sequence length="138" mass="16073">MKRKVRVTSKGQLLTVKRWKHNKKNQVAFPYPENKACSLYLCETREPKGGEGRTPIEPLFSLSDVYIKVSVVYDRGQLLLKAECDGIVYITKEKVDLKMDNELVHRNYSDRNVEGLEKLHFNVVQKRMSQKFKLVSEV</sequence>
<dbReference type="AlphaFoldDB" id="A0A811K8X1"/>
<gene>
    <name evidence="1" type="ORF">BOKJ2_LOCUS3898</name>
</gene>
<evidence type="ECO:0000313" key="1">
    <source>
        <dbReference type="EMBL" id="CAD5211831.1"/>
    </source>
</evidence>
<name>A0A811K8X1_9BILA</name>